<dbReference type="Gene3D" id="3.50.50.60">
    <property type="entry name" value="FAD/NAD(P)-binding domain"/>
    <property type="match status" value="1"/>
</dbReference>
<evidence type="ECO:0000313" key="3">
    <source>
        <dbReference type="Proteomes" id="UP001363010"/>
    </source>
</evidence>
<dbReference type="InterPro" id="IPR050816">
    <property type="entry name" value="Flavin-dep_Halogenase_NPB"/>
</dbReference>
<dbReference type="Proteomes" id="UP001363010">
    <property type="component" value="Unassembled WGS sequence"/>
</dbReference>
<dbReference type="PRINTS" id="PR00420">
    <property type="entry name" value="RNGMNOXGNASE"/>
</dbReference>
<reference evidence="2 3" key="1">
    <citation type="submission" date="2024-03" db="EMBL/GenBank/DDBJ databases">
        <title>Novel species of the genus Variovorax.</title>
        <authorList>
            <person name="Liu Q."/>
            <person name="Xin Y.-H."/>
        </authorList>
    </citation>
    <scope>NUCLEOTIDE SEQUENCE [LARGE SCALE GENOMIC DNA]</scope>
    <source>
        <strain evidence="2 3">KACC 18501</strain>
    </source>
</reference>
<dbReference type="GO" id="GO:0016491">
    <property type="term" value="F:oxidoreductase activity"/>
    <property type="evidence" value="ECO:0007669"/>
    <property type="project" value="UniProtKB-KW"/>
</dbReference>
<keyword evidence="3" id="KW-1185">Reference proteome</keyword>
<dbReference type="PANTHER" id="PTHR43747">
    <property type="entry name" value="FAD-BINDING PROTEIN"/>
    <property type="match status" value="1"/>
</dbReference>
<gene>
    <name evidence="2" type="ORF">WKW80_19545</name>
</gene>
<keyword evidence="2" id="KW-0560">Oxidoreductase</keyword>
<dbReference type="Pfam" id="PF01494">
    <property type="entry name" value="FAD_binding_3"/>
    <property type="match status" value="1"/>
</dbReference>
<dbReference type="InterPro" id="IPR036188">
    <property type="entry name" value="FAD/NAD-bd_sf"/>
</dbReference>
<comment type="caution">
    <text evidence="2">The sequence shown here is derived from an EMBL/GenBank/DDBJ whole genome shotgun (WGS) entry which is preliminary data.</text>
</comment>
<dbReference type="EC" id="1.-.-.-" evidence="2"/>
<dbReference type="InterPro" id="IPR002938">
    <property type="entry name" value="FAD-bd"/>
</dbReference>
<dbReference type="EMBL" id="JBBKZV010000012">
    <property type="protein sequence ID" value="MEJ8824200.1"/>
    <property type="molecule type" value="Genomic_DNA"/>
</dbReference>
<organism evidence="2 3">
    <name type="scientific">Variovorax humicola</name>
    <dbReference type="NCBI Taxonomy" id="1769758"/>
    <lineage>
        <taxon>Bacteria</taxon>
        <taxon>Pseudomonadati</taxon>
        <taxon>Pseudomonadota</taxon>
        <taxon>Betaproteobacteria</taxon>
        <taxon>Burkholderiales</taxon>
        <taxon>Comamonadaceae</taxon>
        <taxon>Variovorax</taxon>
    </lineage>
</organism>
<dbReference type="RefSeq" id="WP_340365235.1">
    <property type="nucleotide sequence ID" value="NZ_JBBKZV010000012.1"/>
</dbReference>
<sequence length="444" mass="50573">MHATQEIQNCDVLVIGGGPAGSTIATLLAREGRNVVLLEKEHHPRFHIGESLLPGNVELFDKLGVREEVEKIGMPKFGIEFVPPDLDYCSYVDFSEGWDPSKDSAWQVRRSELDELLFRNAARSGALAMEGAKVRQVDFDDDGATVQATLDDGARRTWRARFIVDASGRDTLLANKLQCKKKNQKHNSTALFGHFRGARRLEGKREGNISICWFEHGWFWFIPLADGTTSVGAVCWAYYLKARDKPLKDYFFDTIALCPELHDRLKDATLVDDAVHATGNFSYASTHATGERYLMVGDAYTFIDPMFSSGVFLAMQSAFDGAQLVQTALDRPAALPAAREALEKRFRVGPRDYSWFIYRVTNPTIRDMFMHPQNIFNVKQGLMSLLAADIHQGRAYRRSLWMFKVVYYFVSMLNWRRTYAGWKRHRFNIRDMGQLRGETILKTD</sequence>
<protein>
    <submittedName>
        <fullName evidence="2">NAD(P)/FAD-dependent oxidoreductase</fullName>
        <ecNumber evidence="2">1.-.-.-</ecNumber>
    </submittedName>
</protein>
<evidence type="ECO:0000259" key="1">
    <source>
        <dbReference type="Pfam" id="PF01494"/>
    </source>
</evidence>
<feature type="domain" description="FAD-binding" evidence="1">
    <location>
        <begin position="10"/>
        <end position="320"/>
    </location>
</feature>
<name>A0ABU8W2B9_9BURK</name>
<accession>A0ABU8W2B9</accession>
<dbReference type="PANTHER" id="PTHR43747:SF1">
    <property type="entry name" value="SLR1998 PROTEIN"/>
    <property type="match status" value="1"/>
</dbReference>
<evidence type="ECO:0000313" key="2">
    <source>
        <dbReference type="EMBL" id="MEJ8824200.1"/>
    </source>
</evidence>
<dbReference type="SUPFAM" id="SSF51905">
    <property type="entry name" value="FAD/NAD(P)-binding domain"/>
    <property type="match status" value="1"/>
</dbReference>
<proteinExistence type="predicted"/>